<keyword evidence="5" id="KW-0521">NADP</keyword>
<comment type="domain">
    <text evidence="5">Consists of an N-terminal FAD-binding domain with a Rossman fold and a C-terminal substrate-binding domain.</text>
</comment>
<evidence type="ECO:0000256" key="4">
    <source>
        <dbReference type="ARBA" id="ARBA00023033"/>
    </source>
</evidence>
<organism evidence="7 8">
    <name type="scientific">Burkholderia stagnalis</name>
    <dbReference type="NCBI Taxonomy" id="1503054"/>
    <lineage>
        <taxon>Bacteria</taxon>
        <taxon>Pseudomonadati</taxon>
        <taxon>Pseudomonadota</taxon>
        <taxon>Betaproteobacteria</taxon>
        <taxon>Burkholderiales</taxon>
        <taxon>Burkholderiaceae</taxon>
        <taxon>Burkholderia</taxon>
        <taxon>Burkholderia cepacia complex</taxon>
    </lineage>
</organism>
<feature type="domain" description="FAD-binding" evidence="6">
    <location>
        <begin position="11"/>
        <end position="356"/>
    </location>
</feature>
<comment type="subcellular location">
    <subcellularLocation>
        <location evidence="5">Cytoplasm</location>
    </subcellularLocation>
</comment>
<keyword evidence="1 5" id="KW-0285">Flavoprotein</keyword>
<evidence type="ECO:0000313" key="7">
    <source>
        <dbReference type="EMBL" id="RQY88668.1"/>
    </source>
</evidence>
<feature type="binding site" evidence="5">
    <location>
        <position position="109"/>
    </location>
    <ligand>
        <name>FAD</name>
        <dbReference type="ChEBI" id="CHEBI:57692"/>
    </ligand>
</feature>
<dbReference type="InterPro" id="IPR036188">
    <property type="entry name" value="FAD/NAD-bd_sf"/>
</dbReference>
<comment type="subunit">
    <text evidence="5">Monomer.</text>
</comment>
<evidence type="ECO:0000256" key="2">
    <source>
        <dbReference type="ARBA" id="ARBA00022827"/>
    </source>
</evidence>
<dbReference type="InterPro" id="IPR002938">
    <property type="entry name" value="FAD-bd"/>
</dbReference>
<dbReference type="EMBL" id="QTPM01000029">
    <property type="protein sequence ID" value="RQY88668.1"/>
    <property type="molecule type" value="Genomic_DNA"/>
</dbReference>
<dbReference type="SUPFAM" id="SSF51905">
    <property type="entry name" value="FAD/NAD(P)-binding domain"/>
    <property type="match status" value="1"/>
</dbReference>
<dbReference type="GO" id="GO:0004497">
    <property type="term" value="F:monooxygenase activity"/>
    <property type="evidence" value="ECO:0007669"/>
    <property type="project" value="UniProtKB-KW"/>
</dbReference>
<comment type="function">
    <text evidence="5">An FAD-requiring monooxygenase active on some tetracycline antibiotic derivatives, which leads to their inactivation. Hydroxylates carbon 11a of tetracycline and some analogs.</text>
</comment>
<evidence type="ECO:0000313" key="8">
    <source>
        <dbReference type="Proteomes" id="UP000281098"/>
    </source>
</evidence>
<dbReference type="PANTHER" id="PTHR46972:SF1">
    <property type="entry name" value="FAD DEPENDENT OXIDOREDUCTASE DOMAIN-CONTAINING PROTEIN"/>
    <property type="match status" value="1"/>
</dbReference>
<dbReference type="PANTHER" id="PTHR46972">
    <property type="entry name" value="MONOOXYGENASE ASQM-RELATED"/>
    <property type="match status" value="1"/>
</dbReference>
<sequence length="385" mass="41723">MTTAHEFHRLAIVGAGLGGLTLARIMQKHGLDAVIFEGDASRDARSQGGTLDMHAESGQQALKDAGLEAAFLAIARPEGQRMRVADKTGLFHWDEPEAPDTLDRPEVDRRALRDLLIDSLEPGRIRWDHKLVSIVPAEHGCHVLHFANGKSVTVGVLIGADGAWSRVRTLLTDAKPLYTGVSFVEIGIPDADRTHPDIANLVGHGSLLALSDNKGLLAQRNGDGRIRIYVAFRMPENRLETLGIPFDRPAEARQALLTHFADWAPHLTELISACDDSFVPRPINMLPIGLAWESQPGVTLIGDAAHLMSPFAGEGANLAMLDAAEFAKALLATKDPSEAIKSYEEKMFERAKLAAEESARNLDLCIAPDGAENFTKQMAAYEAGK</sequence>
<gene>
    <name evidence="7" type="ORF">DF017_22180</name>
</gene>
<dbReference type="Gene3D" id="3.50.50.60">
    <property type="entry name" value="FAD/NAD(P)-binding domain"/>
    <property type="match status" value="1"/>
</dbReference>
<dbReference type="EC" id="1.14.13.-" evidence="5"/>
<evidence type="ECO:0000256" key="3">
    <source>
        <dbReference type="ARBA" id="ARBA00023002"/>
    </source>
</evidence>
<dbReference type="PRINTS" id="PR00420">
    <property type="entry name" value="RNGMNOXGNASE"/>
</dbReference>
<keyword evidence="8" id="KW-1185">Reference proteome</keyword>
<keyword evidence="3 5" id="KW-0560">Oxidoreductase</keyword>
<comment type="catalytic activity">
    <reaction evidence="5">
        <text>a tetracycline + NADPH + O2 + H(+) = an 11a-hydroxytetracycline + NADP(+) + H2O</text>
        <dbReference type="Rhea" id="RHEA:61444"/>
        <dbReference type="ChEBI" id="CHEBI:15377"/>
        <dbReference type="ChEBI" id="CHEBI:15378"/>
        <dbReference type="ChEBI" id="CHEBI:15379"/>
        <dbReference type="ChEBI" id="CHEBI:57783"/>
        <dbReference type="ChEBI" id="CHEBI:58349"/>
        <dbReference type="ChEBI" id="CHEBI:144644"/>
        <dbReference type="ChEBI" id="CHEBI:144645"/>
    </reaction>
</comment>
<evidence type="ECO:0000256" key="1">
    <source>
        <dbReference type="ARBA" id="ARBA00022630"/>
    </source>
</evidence>
<comment type="caution">
    <text evidence="7">The sequence shown here is derived from an EMBL/GenBank/DDBJ whole genome shotgun (WGS) entry which is preliminary data.</text>
</comment>
<comment type="cofactor">
    <cofactor evidence="5">
        <name>FAD</name>
        <dbReference type="ChEBI" id="CHEBI:57692"/>
    </cofactor>
</comment>
<dbReference type="InterPro" id="IPR043683">
    <property type="entry name" value="TetX_monooxygenase"/>
</dbReference>
<keyword evidence="2 5" id="KW-0274">FAD</keyword>
<accession>A0ABX9YNA2</accession>
<reference evidence="7 8" key="1">
    <citation type="submission" date="2018-08" db="EMBL/GenBank/DDBJ databases">
        <title>Comparative analysis of Burkholderia isolates from Puerto Rico.</title>
        <authorList>
            <person name="Hall C."/>
            <person name="Sahl J."/>
            <person name="Wagner D."/>
        </authorList>
    </citation>
    <scope>NUCLEOTIDE SEQUENCE [LARGE SCALE GENOMIC DNA]</scope>
    <source>
        <strain evidence="7 8">Bp8966</strain>
    </source>
</reference>
<keyword evidence="5" id="KW-0547">Nucleotide-binding</keyword>
<dbReference type="RefSeq" id="WP_124491072.1">
    <property type="nucleotide sequence ID" value="NZ_QTOI01000030.1"/>
</dbReference>
<dbReference type="HAMAP" id="MF_00845">
    <property type="entry name" value="TetX_monooxygenase"/>
    <property type="match status" value="1"/>
</dbReference>
<keyword evidence="5" id="KW-0963">Cytoplasm</keyword>
<evidence type="ECO:0000256" key="5">
    <source>
        <dbReference type="HAMAP-Rule" id="MF_00845"/>
    </source>
</evidence>
<keyword evidence="4 5" id="KW-0503">Monooxygenase</keyword>
<feature type="binding site" evidence="5">
    <location>
        <position position="52"/>
    </location>
    <ligand>
        <name>FAD</name>
        <dbReference type="ChEBI" id="CHEBI:57692"/>
    </ligand>
</feature>
<feature type="binding site" evidence="5">
    <location>
        <position position="303"/>
    </location>
    <ligand>
        <name>FAD</name>
        <dbReference type="ChEBI" id="CHEBI:57692"/>
    </ligand>
</feature>
<protein>
    <recommendedName>
        <fullName evidence="5">Flavin-dependent monooxygenase</fullName>
    </recommendedName>
    <alternativeName>
        <fullName evidence="5">TetX monooxygenase</fullName>
        <shortName evidence="5">TetX</shortName>
        <ecNumber evidence="5">1.14.13.-</ecNumber>
    </alternativeName>
</protein>
<comment type="similarity">
    <text evidence="5">Belongs to the aromatic-ring hydroxylase family. TetX subfamily.</text>
</comment>
<feature type="binding site" evidence="5">
    <location>
        <position position="45"/>
    </location>
    <ligand>
        <name>NADPH</name>
        <dbReference type="ChEBI" id="CHEBI:57783"/>
    </ligand>
</feature>
<proteinExistence type="inferred from homology"/>
<name>A0ABX9YNA2_9BURK</name>
<dbReference type="Pfam" id="PF01494">
    <property type="entry name" value="FAD_binding_3"/>
    <property type="match status" value="1"/>
</dbReference>
<dbReference type="Proteomes" id="UP000281098">
    <property type="component" value="Unassembled WGS sequence"/>
</dbReference>
<evidence type="ECO:0000259" key="6">
    <source>
        <dbReference type="Pfam" id="PF01494"/>
    </source>
</evidence>